<feature type="domain" description="MOSC" evidence="1">
    <location>
        <begin position="150"/>
        <end position="331"/>
    </location>
</feature>
<organism evidence="2 3">
    <name type="scientific">Pristionchus mayeri</name>
    <dbReference type="NCBI Taxonomy" id="1317129"/>
    <lineage>
        <taxon>Eukaryota</taxon>
        <taxon>Metazoa</taxon>
        <taxon>Ecdysozoa</taxon>
        <taxon>Nematoda</taxon>
        <taxon>Chromadorea</taxon>
        <taxon>Rhabditida</taxon>
        <taxon>Rhabditina</taxon>
        <taxon>Diplogasteromorpha</taxon>
        <taxon>Diplogasteroidea</taxon>
        <taxon>Neodiplogasteridae</taxon>
        <taxon>Pristionchus</taxon>
    </lineage>
</organism>
<dbReference type="PANTHER" id="PTHR36930:SF1">
    <property type="entry name" value="MOSC DOMAIN-CONTAINING PROTEIN"/>
    <property type="match status" value="1"/>
</dbReference>
<accession>A0AAN4Z5Y1</accession>
<dbReference type="PROSITE" id="PS51340">
    <property type="entry name" value="MOSC"/>
    <property type="match status" value="1"/>
</dbReference>
<dbReference type="InterPro" id="IPR011037">
    <property type="entry name" value="Pyrv_Knase-like_insert_dom_sf"/>
</dbReference>
<name>A0AAN4Z5Y1_9BILA</name>
<dbReference type="Pfam" id="PF03476">
    <property type="entry name" value="MOSC_N"/>
    <property type="match status" value="1"/>
</dbReference>
<evidence type="ECO:0000259" key="1">
    <source>
        <dbReference type="PROSITE" id="PS51340"/>
    </source>
</evidence>
<proteinExistence type="predicted"/>
<reference evidence="3" key="1">
    <citation type="submission" date="2022-10" db="EMBL/GenBank/DDBJ databases">
        <title>Genome assembly of Pristionchus species.</title>
        <authorList>
            <person name="Yoshida K."/>
            <person name="Sommer R.J."/>
        </authorList>
    </citation>
    <scope>NUCLEOTIDE SEQUENCE [LARGE SCALE GENOMIC DNA]</scope>
    <source>
        <strain evidence="3">RS5460</strain>
    </source>
</reference>
<dbReference type="EMBL" id="BTRK01000001">
    <property type="protein sequence ID" value="GMR33734.1"/>
    <property type="molecule type" value="Genomic_DNA"/>
</dbReference>
<dbReference type="SUPFAM" id="SSF141673">
    <property type="entry name" value="MOSC N-terminal domain-like"/>
    <property type="match status" value="1"/>
</dbReference>
<comment type="caution">
    <text evidence="2">The sequence shown here is derived from an EMBL/GenBank/DDBJ whole genome shotgun (WGS) entry which is preliminary data.</text>
</comment>
<dbReference type="InterPro" id="IPR052716">
    <property type="entry name" value="MOSC_domain"/>
</dbReference>
<dbReference type="InterPro" id="IPR005303">
    <property type="entry name" value="MOCOS_middle"/>
</dbReference>
<dbReference type="AlphaFoldDB" id="A0AAN4Z5Y1"/>
<dbReference type="GO" id="GO:0030151">
    <property type="term" value="F:molybdenum ion binding"/>
    <property type="evidence" value="ECO:0007669"/>
    <property type="project" value="InterPro"/>
</dbReference>
<dbReference type="PANTHER" id="PTHR36930">
    <property type="entry name" value="METAL-SULFUR CLUSTER BIOSYNTHESIS PROTEINS YUAD-RELATED"/>
    <property type="match status" value="1"/>
</dbReference>
<dbReference type="GO" id="GO:0003824">
    <property type="term" value="F:catalytic activity"/>
    <property type="evidence" value="ECO:0007669"/>
    <property type="project" value="InterPro"/>
</dbReference>
<dbReference type="SUPFAM" id="SSF50800">
    <property type="entry name" value="PK beta-barrel domain-like"/>
    <property type="match status" value="1"/>
</dbReference>
<dbReference type="Pfam" id="PF03473">
    <property type="entry name" value="MOSC"/>
    <property type="match status" value="1"/>
</dbReference>
<dbReference type="Proteomes" id="UP001328107">
    <property type="component" value="Unassembled WGS sequence"/>
</dbReference>
<evidence type="ECO:0000313" key="2">
    <source>
        <dbReference type="EMBL" id="GMR33734.1"/>
    </source>
</evidence>
<gene>
    <name evidence="2" type="ORF">PMAYCL1PPCAC_03929</name>
</gene>
<evidence type="ECO:0000313" key="3">
    <source>
        <dbReference type="Proteomes" id="UP001328107"/>
    </source>
</evidence>
<keyword evidence="3" id="KW-1185">Reference proteome</keyword>
<protein>
    <recommendedName>
        <fullName evidence="1">MOSC domain-containing protein</fullName>
    </recommendedName>
</protein>
<sequence>MLSDDRKLLLACIGGSLITYGAFRVIKSLYDSPKDEWIPVGTVKHLRVFPVKSCRGHEVFSVRCGPLGVSIGGLHDREFLVINGKTGGHLTARAFPKMILMQCNASEGVLTVSIHNGRSVDVILDDVVNNNVVRRATMHKQKQADGLDCGDAVGALFDELLGVADTRVLYYQSHLFNGRPCIPKPNWWNNPVPKRKDTIRYADLAPYLITTEESLHALNALLETPVTSLNFRGNIVVDRCAAWDEDKWAEIRIGDAQLQCFKPCTRCILTTVDPETGHMDADMQPLKKLREFRLAPEGKMREAHKQAPIFGVNAGIVQPGYIHVGQTVYVKYKPSAF</sequence>
<dbReference type="GO" id="GO:0030170">
    <property type="term" value="F:pyridoxal phosphate binding"/>
    <property type="evidence" value="ECO:0007669"/>
    <property type="project" value="InterPro"/>
</dbReference>
<dbReference type="InterPro" id="IPR005302">
    <property type="entry name" value="MoCF_Sase_C"/>
</dbReference>